<dbReference type="Gene3D" id="3.40.50.300">
    <property type="entry name" value="P-loop containing nucleotide triphosphate hydrolases"/>
    <property type="match status" value="1"/>
</dbReference>
<organism evidence="3 4">
    <name type="scientific">Bordetella hinzii</name>
    <dbReference type="NCBI Taxonomy" id="103855"/>
    <lineage>
        <taxon>Bacteria</taxon>
        <taxon>Pseudomonadati</taxon>
        <taxon>Pseudomonadota</taxon>
        <taxon>Betaproteobacteria</taxon>
        <taxon>Burkholderiales</taxon>
        <taxon>Alcaligenaceae</taxon>
        <taxon>Bordetella</taxon>
    </lineage>
</organism>
<accession>A0AAN1VHH2</accession>
<reference evidence="4" key="1">
    <citation type="submission" date="2017-10" db="EMBL/GenBank/DDBJ databases">
        <title>Whole genome sequencing of various Bordetella species.</title>
        <authorList>
            <person name="Weigand M.R."/>
            <person name="Loparev V."/>
            <person name="Peng Y."/>
            <person name="Bowden K.E."/>
            <person name="Tondella M.L."/>
            <person name="Williams M.M."/>
        </authorList>
    </citation>
    <scope>NUCLEOTIDE SEQUENCE [LARGE SCALE GENOMIC DNA]</scope>
    <source>
        <strain evidence="4">H720</strain>
    </source>
</reference>
<dbReference type="InterPro" id="IPR041685">
    <property type="entry name" value="AAA_GajA/Old/RecF-like"/>
</dbReference>
<keyword evidence="3" id="KW-0255">Endonuclease</keyword>
<dbReference type="Pfam" id="PF13175">
    <property type="entry name" value="AAA_15"/>
    <property type="match status" value="1"/>
</dbReference>
<protein>
    <submittedName>
        <fullName evidence="3">ATP-dependent endonuclease</fullName>
    </submittedName>
</protein>
<proteinExistence type="predicted"/>
<keyword evidence="3" id="KW-0540">Nuclease</keyword>
<sequence>MRIRKVQISNLRAIADATVELDDYTCLVGANGAGKSTVLFALNVLFRETDAQGNPLTVLAEEDFHRRDTSRPASVTVWFDQLSAEAQEDFKDYYRNGFLVVTAAATFDQAKGKAEIKQLGQRMAMAEFAEYFGRKGDGAKVAELKELYTGLRAKFPDLNAATTGPAMEDALRTFEAARPDLCTLIPSEDQFYGATKGQGRLQRHIQWVYVPAVKDASTEQAEGKATALGKLLARTVRAKVNFAEGLSELTLAARRSYQQLLDESQEQLSEVSSALNARLAQWAHPEASLRLQWHQDSEKSIRVEDPFARVLLGEGEFQGELGRFGHGFQRSYLLALLQELANADTGSGAPKLILGCKEPELYQHPPQARHLAGVLQELANTGSQVMVSTHSPLFVGGDSFESVRLVRRDAASHATSVCQPTLATIGDAIAHALGEQPVAELATLSKIYQLLQPQLAEMFFTQRLALVEGIEDCAYIHAWLALKDRLLEFRRCGTHLVPVGGKSELLRPAVIARHMGIPLFLIFDADGDKIANEAHRRNHERDSKSLFRFLGVDDANLFPDETLWSGTHAIWPKELSDCVDADLRQSLGDEVFEAVKNKAAVRCGQASGARKHTMMVGAKLAYAVDAGASSPTLDRLCDQLIAF</sequence>
<dbReference type="EMBL" id="CP024172">
    <property type="protein sequence ID" value="AZW19016.1"/>
    <property type="molecule type" value="Genomic_DNA"/>
</dbReference>
<dbReference type="InterPro" id="IPR034139">
    <property type="entry name" value="TOPRIM_OLD"/>
</dbReference>
<evidence type="ECO:0000313" key="3">
    <source>
        <dbReference type="EMBL" id="AZW19016.1"/>
    </source>
</evidence>
<dbReference type="InterPro" id="IPR051396">
    <property type="entry name" value="Bact_Antivir_Def_Nuclease"/>
</dbReference>
<dbReference type="Pfam" id="PF20469">
    <property type="entry name" value="OLD-like_TOPRIM"/>
    <property type="match status" value="1"/>
</dbReference>
<dbReference type="PANTHER" id="PTHR43581">
    <property type="entry name" value="ATP/GTP PHOSPHATASE"/>
    <property type="match status" value="1"/>
</dbReference>
<evidence type="ECO:0000259" key="2">
    <source>
        <dbReference type="Pfam" id="PF20469"/>
    </source>
</evidence>
<feature type="domain" description="OLD protein-like TOPRIM" evidence="2">
    <location>
        <begin position="459"/>
        <end position="526"/>
    </location>
</feature>
<dbReference type="Proteomes" id="UP000282741">
    <property type="component" value="Chromosome"/>
</dbReference>
<keyword evidence="3" id="KW-0378">Hydrolase</keyword>
<dbReference type="SUPFAM" id="SSF52540">
    <property type="entry name" value="P-loop containing nucleoside triphosphate hydrolases"/>
    <property type="match status" value="1"/>
</dbReference>
<dbReference type="RefSeq" id="WP_048940062.1">
    <property type="nucleotide sequence ID" value="NZ_CP012077.1"/>
</dbReference>
<name>A0AAN1VHH2_9BORD</name>
<dbReference type="PANTHER" id="PTHR43581:SF4">
    <property type="entry name" value="ATP_GTP PHOSPHATASE"/>
    <property type="match status" value="1"/>
</dbReference>
<gene>
    <name evidence="3" type="ORF">CS347_20770</name>
</gene>
<feature type="domain" description="Endonuclease GajA/Old nuclease/RecF-like AAA" evidence="1">
    <location>
        <begin position="1"/>
        <end position="395"/>
    </location>
</feature>
<dbReference type="GO" id="GO:0004519">
    <property type="term" value="F:endonuclease activity"/>
    <property type="evidence" value="ECO:0007669"/>
    <property type="project" value="UniProtKB-KW"/>
</dbReference>
<evidence type="ECO:0000313" key="4">
    <source>
        <dbReference type="Proteomes" id="UP000282741"/>
    </source>
</evidence>
<evidence type="ECO:0000259" key="1">
    <source>
        <dbReference type="Pfam" id="PF13175"/>
    </source>
</evidence>
<dbReference type="InterPro" id="IPR027417">
    <property type="entry name" value="P-loop_NTPase"/>
</dbReference>
<dbReference type="AlphaFoldDB" id="A0AAN1VHH2"/>